<proteinExistence type="predicted"/>
<evidence type="ECO:0000313" key="4">
    <source>
        <dbReference type="RefSeq" id="XP_016432566.1"/>
    </source>
</evidence>
<feature type="compositionally biased region" description="Basic residues" evidence="1">
    <location>
        <begin position="47"/>
        <end position="59"/>
    </location>
</feature>
<gene>
    <name evidence="2 3 4" type="primary">LOC107759157</name>
</gene>
<reference evidence="2 3" key="1">
    <citation type="submission" date="2025-04" db="UniProtKB">
        <authorList>
            <consortium name="RefSeq"/>
        </authorList>
    </citation>
    <scope>IDENTIFICATION</scope>
</reference>
<dbReference type="AlphaFoldDB" id="A0A1S3WY67"/>
<protein>
    <submittedName>
        <fullName evidence="2 3">Uncharacterized protein isoform X2</fullName>
    </submittedName>
</protein>
<dbReference type="OrthoDB" id="1303239at2759"/>
<evidence type="ECO:0000256" key="1">
    <source>
        <dbReference type="SAM" id="MobiDB-lite"/>
    </source>
</evidence>
<feature type="compositionally biased region" description="Basic residues" evidence="1">
    <location>
        <begin position="21"/>
        <end position="30"/>
    </location>
</feature>
<name>A0A1S3WY67_TOBAC</name>
<feature type="compositionally biased region" description="Basic and acidic residues" evidence="1">
    <location>
        <begin position="7"/>
        <end position="20"/>
    </location>
</feature>
<dbReference type="RefSeq" id="XP_016432562.1">
    <property type="nucleotide sequence ID" value="XM_016577076.1"/>
</dbReference>
<feature type="compositionally biased region" description="Polar residues" evidence="1">
    <location>
        <begin position="60"/>
        <end position="78"/>
    </location>
</feature>
<evidence type="ECO:0000313" key="3">
    <source>
        <dbReference type="RefSeq" id="XP_016432562.1"/>
    </source>
</evidence>
<sequence>MSTNEDVASRRDEEAKEQRRRDRNLRRRTRYAQMSPERKQSFLLKLQAKRAKSKRRRLNPHSSNTLSLMETGTQSQRQSALTVGDCPLDSEEGHASEATNMPVIIDKGNNMIDCLSIFEDQLQVHVMQEFLQLQQLLHIENIYGFTLKTYMHPDQRDTTRNHVKGKRGNF</sequence>
<organism evidence="3">
    <name type="scientific">Nicotiana tabacum</name>
    <name type="common">Common tobacco</name>
    <dbReference type="NCBI Taxonomy" id="4097"/>
    <lineage>
        <taxon>Eukaryota</taxon>
        <taxon>Viridiplantae</taxon>
        <taxon>Streptophyta</taxon>
        <taxon>Embryophyta</taxon>
        <taxon>Tracheophyta</taxon>
        <taxon>Spermatophyta</taxon>
        <taxon>Magnoliopsida</taxon>
        <taxon>eudicotyledons</taxon>
        <taxon>Gunneridae</taxon>
        <taxon>Pentapetalae</taxon>
        <taxon>asterids</taxon>
        <taxon>lamiids</taxon>
        <taxon>Solanales</taxon>
        <taxon>Solanaceae</taxon>
        <taxon>Nicotianoideae</taxon>
        <taxon>Nicotianeae</taxon>
        <taxon>Nicotiana</taxon>
    </lineage>
</organism>
<accession>A0A1S3WY67</accession>
<evidence type="ECO:0000313" key="2">
    <source>
        <dbReference type="RefSeq" id="XP_016432557.1"/>
    </source>
</evidence>
<dbReference type="RefSeq" id="XP_016432566.1">
    <property type="nucleotide sequence ID" value="XM_016577080.1"/>
</dbReference>
<feature type="region of interest" description="Disordered" evidence="1">
    <location>
        <begin position="1"/>
        <end position="78"/>
    </location>
</feature>
<dbReference type="RefSeq" id="XP_016432557.1">
    <property type="nucleotide sequence ID" value="XM_016577071.1"/>
</dbReference>